<comment type="caution">
    <text evidence="2">The sequence shown here is derived from an EMBL/GenBank/DDBJ whole genome shotgun (WGS) entry which is preliminary data.</text>
</comment>
<protein>
    <submittedName>
        <fullName evidence="2">Uncharacterized protein</fullName>
    </submittedName>
</protein>
<proteinExistence type="predicted"/>
<name>A0ABQ3E1R8_9GAMM</name>
<sequence>MLKSTNADNDGDIMSKKAQATRQTLSDETGRLDYDIEPAIIDAIGPPALFTEDMGVIRGRSRRPPEPRS</sequence>
<feature type="region of interest" description="Disordered" evidence="1">
    <location>
        <begin position="1"/>
        <end position="26"/>
    </location>
</feature>
<dbReference type="Proteomes" id="UP000646745">
    <property type="component" value="Unassembled WGS sequence"/>
</dbReference>
<keyword evidence="3" id="KW-1185">Reference proteome</keyword>
<dbReference type="EMBL" id="BMZI01000004">
    <property type="protein sequence ID" value="GHB20978.1"/>
    <property type="molecule type" value="Genomic_DNA"/>
</dbReference>
<evidence type="ECO:0000313" key="3">
    <source>
        <dbReference type="Proteomes" id="UP000646745"/>
    </source>
</evidence>
<accession>A0ABQ3E1R8</accession>
<reference evidence="3" key="1">
    <citation type="journal article" date="2019" name="Int. J. Syst. Evol. Microbiol.">
        <title>The Global Catalogue of Microorganisms (GCM) 10K type strain sequencing project: providing services to taxonomists for standard genome sequencing and annotation.</title>
        <authorList>
            <consortium name="The Broad Institute Genomics Platform"/>
            <consortium name="The Broad Institute Genome Sequencing Center for Infectious Disease"/>
            <person name="Wu L."/>
            <person name="Ma J."/>
        </authorList>
    </citation>
    <scope>NUCLEOTIDE SEQUENCE [LARGE SCALE GENOMIC DNA]</scope>
    <source>
        <strain evidence="3">KCTC 32998</strain>
    </source>
</reference>
<evidence type="ECO:0000256" key="1">
    <source>
        <dbReference type="SAM" id="MobiDB-lite"/>
    </source>
</evidence>
<organism evidence="2 3">
    <name type="scientific">Salinicola rhizosphaerae</name>
    <dbReference type="NCBI Taxonomy" id="1443141"/>
    <lineage>
        <taxon>Bacteria</taxon>
        <taxon>Pseudomonadati</taxon>
        <taxon>Pseudomonadota</taxon>
        <taxon>Gammaproteobacteria</taxon>
        <taxon>Oceanospirillales</taxon>
        <taxon>Halomonadaceae</taxon>
        <taxon>Salinicola</taxon>
    </lineage>
</organism>
<evidence type="ECO:0000313" key="2">
    <source>
        <dbReference type="EMBL" id="GHB20978.1"/>
    </source>
</evidence>
<gene>
    <name evidence="2" type="ORF">GCM10009038_19770</name>
</gene>